<protein>
    <recommendedName>
        <fullName evidence="4">DUF3306 domain-containing protein</fullName>
    </recommendedName>
</protein>
<feature type="compositionally biased region" description="Low complexity" evidence="1">
    <location>
        <begin position="135"/>
        <end position="144"/>
    </location>
</feature>
<gene>
    <name evidence="2" type="ORF">SSE37_03335</name>
</gene>
<dbReference type="Pfam" id="PF11748">
    <property type="entry name" value="DUF3306"/>
    <property type="match status" value="1"/>
</dbReference>
<reference evidence="2 3" key="1">
    <citation type="submission" date="2006-06" db="EMBL/GenBank/DDBJ databases">
        <authorList>
            <person name="Moran M.A."/>
            <person name="Ferriera S."/>
            <person name="Johnson J."/>
            <person name="Kravitz S."/>
            <person name="Beeson K."/>
            <person name="Sutton G."/>
            <person name="Rogers Y.-H."/>
            <person name="Friedman R."/>
            <person name="Frazier M."/>
            <person name="Venter J.C."/>
        </authorList>
    </citation>
    <scope>NUCLEOTIDE SEQUENCE [LARGE SCALE GENOMIC DNA]</scope>
    <source>
        <strain evidence="2 3">E-37</strain>
    </source>
</reference>
<evidence type="ECO:0000313" key="3">
    <source>
        <dbReference type="Proteomes" id="UP000005713"/>
    </source>
</evidence>
<dbReference type="RefSeq" id="WP_005864021.1">
    <property type="nucleotide sequence ID" value="NZ_AAYA01000026.1"/>
</dbReference>
<feature type="region of interest" description="Disordered" evidence="1">
    <location>
        <begin position="135"/>
        <end position="216"/>
    </location>
</feature>
<organism evidence="2 3">
    <name type="scientific">Sagittula stellata (strain ATCC 700073 / DSM 11524 / E-37)</name>
    <dbReference type="NCBI Taxonomy" id="388399"/>
    <lineage>
        <taxon>Bacteria</taxon>
        <taxon>Pseudomonadati</taxon>
        <taxon>Pseudomonadota</taxon>
        <taxon>Alphaproteobacteria</taxon>
        <taxon>Rhodobacterales</taxon>
        <taxon>Roseobacteraceae</taxon>
        <taxon>Sagittula</taxon>
    </lineage>
</organism>
<proteinExistence type="predicted"/>
<dbReference type="OrthoDB" id="8100830at2"/>
<evidence type="ECO:0000313" key="2">
    <source>
        <dbReference type="EMBL" id="EBA05699.1"/>
    </source>
</evidence>
<dbReference type="EMBL" id="AAYA01000026">
    <property type="protein sequence ID" value="EBA05699.1"/>
    <property type="molecule type" value="Genomic_DNA"/>
</dbReference>
<dbReference type="eggNOG" id="ENOG503302S">
    <property type="taxonomic scope" value="Bacteria"/>
</dbReference>
<sequence>MSGFWEKRRAAVAAEARAEAEARLDAERAAEEQALAEKTDEELLAEAGQPLPEDLETAEQVRDFMKSALPQRLKTRALRKLWRTNPVLANLDGLVDYGEDYTDAARCVPDMKTVYQVGKGMFDKVVEAAKEAEAKAAQTAGTAEPAEEEDDTPAPELVSVREPAPLPDPPTQLAMAEPESDAAEAETGAETHDSEDALPATARRMRFVFAETEGQA</sequence>
<dbReference type="AlphaFoldDB" id="A3KAX1"/>
<evidence type="ECO:0000256" key="1">
    <source>
        <dbReference type="SAM" id="MobiDB-lite"/>
    </source>
</evidence>
<dbReference type="InterPro" id="IPR021735">
    <property type="entry name" value="DUF3306"/>
</dbReference>
<evidence type="ECO:0008006" key="4">
    <source>
        <dbReference type="Google" id="ProtNLM"/>
    </source>
</evidence>
<dbReference type="Proteomes" id="UP000005713">
    <property type="component" value="Unassembled WGS sequence"/>
</dbReference>
<keyword evidence="3" id="KW-1185">Reference proteome</keyword>
<name>A3KAX1_SAGS3</name>
<comment type="caution">
    <text evidence="2">The sequence shown here is derived from an EMBL/GenBank/DDBJ whole genome shotgun (WGS) entry which is preliminary data.</text>
</comment>
<accession>A3KAX1</accession>